<dbReference type="EMBL" id="JAJJMA010175735">
    <property type="protein sequence ID" value="MCL7037150.1"/>
    <property type="molecule type" value="Genomic_DNA"/>
</dbReference>
<evidence type="ECO:0000256" key="1">
    <source>
        <dbReference type="SAM" id="Coils"/>
    </source>
</evidence>
<evidence type="ECO:0000313" key="3">
    <source>
        <dbReference type="Proteomes" id="UP001177140"/>
    </source>
</evidence>
<feature type="coiled-coil region" evidence="1">
    <location>
        <begin position="63"/>
        <end position="97"/>
    </location>
</feature>
<proteinExistence type="predicted"/>
<dbReference type="AlphaFoldDB" id="A0AA41SLN5"/>
<reference evidence="2" key="1">
    <citation type="submission" date="2022-03" db="EMBL/GenBank/DDBJ databases">
        <title>A functionally conserved STORR gene fusion in Papaver species that diverged 16.8 million years ago.</title>
        <authorList>
            <person name="Catania T."/>
        </authorList>
    </citation>
    <scope>NUCLEOTIDE SEQUENCE</scope>
    <source>
        <strain evidence="2">S-191538</strain>
    </source>
</reference>
<comment type="caution">
    <text evidence="2">The sequence shown here is derived from an EMBL/GenBank/DDBJ whole genome shotgun (WGS) entry which is preliminary data.</text>
</comment>
<feature type="coiled-coil region" evidence="1">
    <location>
        <begin position="196"/>
        <end position="276"/>
    </location>
</feature>
<name>A0AA41SLN5_PAPNU</name>
<sequence length="328" mass="38029">MLILGMHVELFYRGKVIPSKLQTRIQSLKYEMFTLHNGFELLNEETTKLRKGYDYESVLHNEKTVLDSDIESLNKEKTKLRADIESLNKEKKKLGADTEFLYKEKLKLQSDFVSLNKQKSAVESDICLLNGKKTILDSEIESLDNVKTELGTETEFLNKEKTAVQGDIFSLNGKKTILEREIESLGNVKGMLKTDFEVTNKAKDKLQNDVELLNKEKEKLQSDIEFLNEEKAEFIRSVTSDVNESFYEREKALTENENVVARERVYSQELREAQQELIKRMPSEKVTANTVIGVKKRKSGDPELWNFREKRRATLKEVISFQLNRTNT</sequence>
<dbReference type="Gene3D" id="1.20.5.1000">
    <property type="entry name" value="arf6 gtpase in complex with a specific effector, jip4"/>
    <property type="match status" value="2"/>
</dbReference>
<protein>
    <submittedName>
        <fullName evidence="2">Uncharacterized protein</fullName>
    </submittedName>
</protein>
<keyword evidence="3" id="KW-1185">Reference proteome</keyword>
<evidence type="ECO:0000313" key="2">
    <source>
        <dbReference type="EMBL" id="MCL7037150.1"/>
    </source>
</evidence>
<organism evidence="2 3">
    <name type="scientific">Papaver nudicaule</name>
    <name type="common">Iceland poppy</name>
    <dbReference type="NCBI Taxonomy" id="74823"/>
    <lineage>
        <taxon>Eukaryota</taxon>
        <taxon>Viridiplantae</taxon>
        <taxon>Streptophyta</taxon>
        <taxon>Embryophyta</taxon>
        <taxon>Tracheophyta</taxon>
        <taxon>Spermatophyta</taxon>
        <taxon>Magnoliopsida</taxon>
        <taxon>Ranunculales</taxon>
        <taxon>Papaveraceae</taxon>
        <taxon>Papaveroideae</taxon>
        <taxon>Papaver</taxon>
    </lineage>
</organism>
<keyword evidence="1" id="KW-0175">Coiled coil</keyword>
<accession>A0AA41SLN5</accession>
<dbReference type="Proteomes" id="UP001177140">
    <property type="component" value="Unassembled WGS sequence"/>
</dbReference>
<gene>
    <name evidence="2" type="ORF">MKW94_003235</name>
</gene>